<keyword evidence="2 7" id="KW-0819">tRNA processing</keyword>
<evidence type="ECO:0000256" key="5">
    <source>
        <dbReference type="ARBA" id="ARBA00022801"/>
    </source>
</evidence>
<evidence type="ECO:0000256" key="2">
    <source>
        <dbReference type="ARBA" id="ARBA00022694"/>
    </source>
</evidence>
<dbReference type="NCBIfam" id="TIGR00188">
    <property type="entry name" value="rnpA"/>
    <property type="match status" value="1"/>
</dbReference>
<evidence type="ECO:0000313" key="10">
    <source>
        <dbReference type="EMBL" id="MFD2608014.1"/>
    </source>
</evidence>
<dbReference type="RefSeq" id="WP_386842179.1">
    <property type="nucleotide sequence ID" value="NZ_JBHUMK010000007.1"/>
</dbReference>
<accession>A0ABW5P0T6</accession>
<dbReference type="Gene3D" id="3.30.230.10">
    <property type="match status" value="1"/>
</dbReference>
<dbReference type="InterPro" id="IPR014721">
    <property type="entry name" value="Ribsml_uS5_D2-typ_fold_subgr"/>
</dbReference>
<comment type="catalytic activity">
    <reaction evidence="7">
        <text>Endonucleolytic cleavage of RNA, removing 5'-extranucleotides from tRNA precursor.</text>
        <dbReference type="EC" id="3.1.26.5"/>
    </reaction>
</comment>
<dbReference type="SUPFAM" id="SSF54211">
    <property type="entry name" value="Ribosomal protein S5 domain 2-like"/>
    <property type="match status" value="1"/>
</dbReference>
<keyword evidence="3 7" id="KW-0540">Nuclease</keyword>
<dbReference type="EC" id="3.1.26.5" evidence="7 8"/>
<evidence type="ECO:0000313" key="11">
    <source>
        <dbReference type="Proteomes" id="UP001597475"/>
    </source>
</evidence>
<keyword evidence="5 7" id="KW-0378">Hydrolase</keyword>
<proteinExistence type="inferred from homology"/>
<dbReference type="InterPro" id="IPR020539">
    <property type="entry name" value="RNase_P_CS"/>
</dbReference>
<sequence>MALDSLRSDREFRKVRQHGVPLRDPLFTLRITEYRPRHGEVWRPRSIIGIVVPKKTLKLAVQRNRARRRVREALRTLPGGLPPCRAILMPNPAVLDVPFPELQAALRRALDRAPGRIKAAKAGAGGSRGGKAGGGRRGSGQASAEGGNPRAAAPVPAPMDSRELSVEISGVPRTDQEKA</sequence>
<dbReference type="EMBL" id="JBHUMK010000007">
    <property type="protein sequence ID" value="MFD2608014.1"/>
    <property type="molecule type" value="Genomic_DNA"/>
</dbReference>
<protein>
    <recommendedName>
        <fullName evidence="7 8">Ribonuclease P protein component</fullName>
        <shortName evidence="7">RNase P protein</shortName>
        <shortName evidence="7">RNaseP protein</shortName>
        <ecNumber evidence="7 8">3.1.26.5</ecNumber>
    </recommendedName>
    <alternativeName>
        <fullName evidence="7">Protein C5</fullName>
    </alternativeName>
</protein>
<feature type="compositionally biased region" description="Gly residues" evidence="9">
    <location>
        <begin position="123"/>
        <end position="138"/>
    </location>
</feature>
<dbReference type="GO" id="GO:0004526">
    <property type="term" value="F:ribonuclease P activity"/>
    <property type="evidence" value="ECO:0007669"/>
    <property type="project" value="UniProtKB-EC"/>
</dbReference>
<dbReference type="Proteomes" id="UP001597475">
    <property type="component" value="Unassembled WGS sequence"/>
</dbReference>
<comment type="subunit">
    <text evidence="7">Consists of a catalytic RNA component (M1 or rnpB) and a protein subunit.</text>
</comment>
<dbReference type="HAMAP" id="MF_00227">
    <property type="entry name" value="RNase_P"/>
    <property type="match status" value="1"/>
</dbReference>
<organism evidence="10 11">
    <name type="scientific">Deinococcus taklimakanensis</name>
    <dbReference type="NCBI Taxonomy" id="536443"/>
    <lineage>
        <taxon>Bacteria</taxon>
        <taxon>Thermotogati</taxon>
        <taxon>Deinococcota</taxon>
        <taxon>Deinococci</taxon>
        <taxon>Deinococcales</taxon>
        <taxon>Deinococcaceae</taxon>
        <taxon>Deinococcus</taxon>
    </lineage>
</organism>
<dbReference type="PROSITE" id="PS00648">
    <property type="entry name" value="RIBONUCLEASE_P"/>
    <property type="match status" value="1"/>
</dbReference>
<dbReference type="InterPro" id="IPR020568">
    <property type="entry name" value="Ribosomal_Su5_D2-typ_SF"/>
</dbReference>
<dbReference type="PANTHER" id="PTHR33992:SF1">
    <property type="entry name" value="RIBONUCLEASE P PROTEIN COMPONENT"/>
    <property type="match status" value="1"/>
</dbReference>
<evidence type="ECO:0000256" key="3">
    <source>
        <dbReference type="ARBA" id="ARBA00022722"/>
    </source>
</evidence>
<feature type="region of interest" description="Disordered" evidence="9">
    <location>
        <begin position="116"/>
        <end position="179"/>
    </location>
</feature>
<comment type="function">
    <text evidence="1 7">RNaseP catalyzes the removal of the 5'-leader sequence from pre-tRNA to produce the mature 5'-terminus. It can also cleave other RNA substrates such as 4.5S RNA. The protein component plays an auxiliary but essential role in vivo by binding to the 5'-leader sequence and broadening the substrate specificity of the ribozyme.</text>
</comment>
<comment type="similarity">
    <text evidence="7">Belongs to the RnpA family.</text>
</comment>
<name>A0ABW5P0T6_9DEIO</name>
<reference evidence="11" key="1">
    <citation type="journal article" date="2019" name="Int. J. Syst. Evol. Microbiol.">
        <title>The Global Catalogue of Microorganisms (GCM) 10K type strain sequencing project: providing services to taxonomists for standard genome sequencing and annotation.</title>
        <authorList>
            <consortium name="The Broad Institute Genomics Platform"/>
            <consortium name="The Broad Institute Genome Sequencing Center for Infectious Disease"/>
            <person name="Wu L."/>
            <person name="Ma J."/>
        </authorList>
    </citation>
    <scope>NUCLEOTIDE SEQUENCE [LARGE SCALE GENOMIC DNA]</scope>
    <source>
        <strain evidence="11">KCTC 33842</strain>
    </source>
</reference>
<dbReference type="Pfam" id="PF00825">
    <property type="entry name" value="Ribonuclease_P"/>
    <property type="match status" value="1"/>
</dbReference>
<keyword evidence="6 7" id="KW-0694">RNA-binding</keyword>
<evidence type="ECO:0000256" key="9">
    <source>
        <dbReference type="SAM" id="MobiDB-lite"/>
    </source>
</evidence>
<evidence type="ECO:0000256" key="6">
    <source>
        <dbReference type="ARBA" id="ARBA00022884"/>
    </source>
</evidence>
<dbReference type="InterPro" id="IPR000100">
    <property type="entry name" value="RNase_P"/>
</dbReference>
<evidence type="ECO:0000256" key="1">
    <source>
        <dbReference type="ARBA" id="ARBA00002663"/>
    </source>
</evidence>
<evidence type="ECO:0000256" key="8">
    <source>
        <dbReference type="NCBIfam" id="TIGR00188"/>
    </source>
</evidence>
<keyword evidence="11" id="KW-1185">Reference proteome</keyword>
<comment type="caution">
    <text evidence="10">The sequence shown here is derived from an EMBL/GenBank/DDBJ whole genome shotgun (WGS) entry which is preliminary data.</text>
</comment>
<evidence type="ECO:0000256" key="7">
    <source>
        <dbReference type="HAMAP-Rule" id="MF_00227"/>
    </source>
</evidence>
<gene>
    <name evidence="7 10" type="primary">rnpA</name>
    <name evidence="10" type="ORF">ACFSR9_00975</name>
</gene>
<evidence type="ECO:0000256" key="4">
    <source>
        <dbReference type="ARBA" id="ARBA00022759"/>
    </source>
</evidence>
<keyword evidence="4 7" id="KW-0255">Endonuclease</keyword>
<dbReference type="PANTHER" id="PTHR33992">
    <property type="entry name" value="RIBONUCLEASE P PROTEIN COMPONENT"/>
    <property type="match status" value="1"/>
</dbReference>